<organism evidence="5 6">
    <name type="scientific">Photobacterium proteolyticum</name>
    <dbReference type="NCBI Taxonomy" id="1903952"/>
    <lineage>
        <taxon>Bacteria</taxon>
        <taxon>Pseudomonadati</taxon>
        <taxon>Pseudomonadota</taxon>
        <taxon>Gammaproteobacteria</taxon>
        <taxon>Vibrionales</taxon>
        <taxon>Vibrionaceae</taxon>
        <taxon>Photobacterium</taxon>
    </lineage>
</organism>
<dbReference type="GO" id="GO:1902201">
    <property type="term" value="P:negative regulation of bacterial-type flagellum-dependent cell motility"/>
    <property type="evidence" value="ECO:0007669"/>
    <property type="project" value="TreeGrafter"/>
</dbReference>
<dbReference type="PROSITE" id="PS50887">
    <property type="entry name" value="GGDEF"/>
    <property type="match status" value="1"/>
</dbReference>
<comment type="catalytic activity">
    <reaction evidence="2">
        <text>2 GTP = 3',3'-c-di-GMP + 2 diphosphate</text>
        <dbReference type="Rhea" id="RHEA:24898"/>
        <dbReference type="ChEBI" id="CHEBI:33019"/>
        <dbReference type="ChEBI" id="CHEBI:37565"/>
        <dbReference type="ChEBI" id="CHEBI:58805"/>
        <dbReference type="EC" id="2.7.7.65"/>
    </reaction>
</comment>
<evidence type="ECO:0000256" key="3">
    <source>
        <dbReference type="SAM" id="Phobius"/>
    </source>
</evidence>
<gene>
    <name evidence="5" type="ORF">BIT28_19950</name>
</gene>
<dbReference type="InterPro" id="IPR000160">
    <property type="entry name" value="GGDEF_dom"/>
</dbReference>
<dbReference type="OrthoDB" id="9812260at2"/>
<dbReference type="GO" id="GO:0052621">
    <property type="term" value="F:diguanylate cyclase activity"/>
    <property type="evidence" value="ECO:0007669"/>
    <property type="project" value="UniProtKB-EC"/>
</dbReference>
<evidence type="ECO:0000313" key="5">
    <source>
        <dbReference type="EMBL" id="OLQ74149.1"/>
    </source>
</evidence>
<dbReference type="NCBIfam" id="TIGR00254">
    <property type="entry name" value="GGDEF"/>
    <property type="match status" value="1"/>
</dbReference>
<accession>A0A1Q9GI49</accession>
<dbReference type="EMBL" id="MJIL01000085">
    <property type="protein sequence ID" value="OLQ74149.1"/>
    <property type="molecule type" value="Genomic_DNA"/>
</dbReference>
<keyword evidence="3" id="KW-1133">Transmembrane helix</keyword>
<evidence type="ECO:0000256" key="1">
    <source>
        <dbReference type="ARBA" id="ARBA00012528"/>
    </source>
</evidence>
<dbReference type="SMART" id="SM00267">
    <property type="entry name" value="GGDEF"/>
    <property type="match status" value="1"/>
</dbReference>
<keyword evidence="3" id="KW-0472">Membrane</keyword>
<evidence type="ECO:0000313" key="6">
    <source>
        <dbReference type="Proteomes" id="UP000186905"/>
    </source>
</evidence>
<dbReference type="AlphaFoldDB" id="A0A1Q9GI49"/>
<evidence type="ECO:0000259" key="4">
    <source>
        <dbReference type="PROSITE" id="PS50887"/>
    </source>
</evidence>
<dbReference type="CDD" id="cd01949">
    <property type="entry name" value="GGDEF"/>
    <property type="match status" value="1"/>
</dbReference>
<reference evidence="5 6" key="1">
    <citation type="submission" date="2016-09" db="EMBL/GenBank/DDBJ databases">
        <title>Photobacterium proteolyticum sp. nov. a protease producing bacterium isolated from ocean sediments of Laizhou Bay.</title>
        <authorList>
            <person name="Li Y."/>
        </authorList>
    </citation>
    <scope>NUCLEOTIDE SEQUENCE [LARGE SCALE GENOMIC DNA]</scope>
    <source>
        <strain evidence="5 6">13-12</strain>
    </source>
</reference>
<evidence type="ECO:0000256" key="2">
    <source>
        <dbReference type="ARBA" id="ARBA00034247"/>
    </source>
</evidence>
<dbReference type="PANTHER" id="PTHR45138:SF9">
    <property type="entry name" value="DIGUANYLATE CYCLASE DGCM-RELATED"/>
    <property type="match status" value="1"/>
</dbReference>
<dbReference type="InterPro" id="IPR050469">
    <property type="entry name" value="Diguanylate_Cyclase"/>
</dbReference>
<feature type="transmembrane region" description="Helical" evidence="3">
    <location>
        <begin position="67"/>
        <end position="84"/>
    </location>
</feature>
<dbReference type="STRING" id="1903952.BIT28_19950"/>
<dbReference type="SUPFAM" id="SSF55073">
    <property type="entry name" value="Nucleotide cyclase"/>
    <property type="match status" value="1"/>
</dbReference>
<feature type="domain" description="GGDEF" evidence="4">
    <location>
        <begin position="264"/>
        <end position="413"/>
    </location>
</feature>
<feature type="transmembrane region" description="Helical" evidence="3">
    <location>
        <begin position="167"/>
        <end position="187"/>
    </location>
</feature>
<feature type="transmembrane region" description="Helical" evidence="3">
    <location>
        <begin position="96"/>
        <end position="115"/>
    </location>
</feature>
<feature type="transmembrane region" description="Helical" evidence="3">
    <location>
        <begin position="42"/>
        <end position="60"/>
    </location>
</feature>
<feature type="transmembrane region" description="Helical" evidence="3">
    <location>
        <begin position="127"/>
        <end position="147"/>
    </location>
</feature>
<dbReference type="EC" id="2.7.7.65" evidence="1"/>
<name>A0A1Q9GI49_9GAMM</name>
<keyword evidence="6" id="KW-1185">Reference proteome</keyword>
<dbReference type="GO" id="GO:0005886">
    <property type="term" value="C:plasma membrane"/>
    <property type="evidence" value="ECO:0007669"/>
    <property type="project" value="TreeGrafter"/>
</dbReference>
<dbReference type="Proteomes" id="UP000186905">
    <property type="component" value="Unassembled WGS sequence"/>
</dbReference>
<dbReference type="PANTHER" id="PTHR45138">
    <property type="entry name" value="REGULATORY COMPONENTS OF SENSORY TRANSDUCTION SYSTEM"/>
    <property type="match status" value="1"/>
</dbReference>
<protein>
    <recommendedName>
        <fullName evidence="1">diguanylate cyclase</fullName>
        <ecNumber evidence="1">2.7.7.65</ecNumber>
    </recommendedName>
</protein>
<dbReference type="Gene3D" id="3.30.70.270">
    <property type="match status" value="1"/>
</dbReference>
<sequence length="413" mass="45957">MPSISFAIFRSAGVRFGLPLILAVLMIFSLEPVLISFSPYRGLLLVLPYVLLSLVILLSQPFNQGKTALTALLMIVAFYIIQNYLQSPLSDNQTHIIYVLLATLLPLNLLQLHLLPERRLFSRFGTGYLIFLVCQLAWGALVVNHFAEQDLSGLWDSYLYALPDISPLPVLLILLYLSIGLACASAILKRNHGYDQAIFTSLLFAGITFSAFDQDLISSTAFSVAAVLLLLNLITCSHELAYVDPLTGIPGRRALETELKHLGRTYTLAMLDVDHFKTFNDTHGHKTGDDVLRLVAQFMQRVRGGAEVFRYGGEEFTVLFKGKESSECIDHLDQLRQDIANYEMAIRQYDDRPSSNQKGAKMRKKQSKQKTVTVTVSIGLADSFPDHNPAAVLKAADEALYKAKKSGRNKVSQ</sequence>
<dbReference type="GO" id="GO:0043709">
    <property type="term" value="P:cell adhesion involved in single-species biofilm formation"/>
    <property type="evidence" value="ECO:0007669"/>
    <property type="project" value="TreeGrafter"/>
</dbReference>
<keyword evidence="3" id="KW-0812">Transmembrane</keyword>
<feature type="transmembrane region" description="Helical" evidence="3">
    <location>
        <begin position="12"/>
        <end position="30"/>
    </location>
</feature>
<dbReference type="Pfam" id="PF00990">
    <property type="entry name" value="GGDEF"/>
    <property type="match status" value="2"/>
</dbReference>
<proteinExistence type="predicted"/>
<comment type="caution">
    <text evidence="5">The sequence shown here is derived from an EMBL/GenBank/DDBJ whole genome shotgun (WGS) entry which is preliminary data.</text>
</comment>
<dbReference type="InterPro" id="IPR043128">
    <property type="entry name" value="Rev_trsase/Diguanyl_cyclase"/>
</dbReference>
<dbReference type="InterPro" id="IPR029787">
    <property type="entry name" value="Nucleotide_cyclase"/>
</dbReference>